<organism evidence="3 4">
    <name type="scientific">Rhizobium tubonense</name>
    <dbReference type="NCBI Taxonomy" id="484088"/>
    <lineage>
        <taxon>Bacteria</taxon>
        <taxon>Pseudomonadati</taxon>
        <taxon>Pseudomonadota</taxon>
        <taxon>Alphaproteobacteria</taxon>
        <taxon>Hyphomicrobiales</taxon>
        <taxon>Rhizobiaceae</taxon>
        <taxon>Rhizobium/Agrobacterium group</taxon>
        <taxon>Rhizobium</taxon>
    </lineage>
</organism>
<sequence>MVVNDEDHLLSRSRKPPAPPRAYVEAVNNGEHFLAPDAQGKIWRLENAEAIAEMNRFVEQQGLPQSKWRQF</sequence>
<evidence type="ECO:0000313" key="3">
    <source>
        <dbReference type="EMBL" id="PZM10929.1"/>
    </source>
</evidence>
<evidence type="ECO:0000313" key="4">
    <source>
        <dbReference type="Proteomes" id="UP000248925"/>
    </source>
</evidence>
<dbReference type="Proteomes" id="UP000248925">
    <property type="component" value="Unassembled WGS sequence"/>
</dbReference>
<keyword evidence="4" id="KW-1185">Reference proteome</keyword>
<evidence type="ECO:0000256" key="2">
    <source>
        <dbReference type="SAM" id="MobiDB-lite"/>
    </source>
</evidence>
<reference evidence="3 4" key="1">
    <citation type="journal article" date="2018" name="Sci. Rep.">
        <title>Rhizobium tumorigenes sp. nov., a novel plant tumorigenic bacterium isolated from cane gall tumors on thornless blackberry.</title>
        <authorList>
            <person name="Kuzmanovi N."/>
            <person name="Smalla K."/>
            <person name="Gronow S."/>
            <person name="PuBawska J."/>
        </authorList>
    </citation>
    <scope>NUCLEOTIDE SEQUENCE [LARGE SCALE GENOMIC DNA]</scope>
    <source>
        <strain evidence="3 4">CCBAU 85046</strain>
    </source>
</reference>
<feature type="region of interest" description="Disordered" evidence="2">
    <location>
        <begin position="1"/>
        <end position="21"/>
    </location>
</feature>
<gene>
    <name evidence="3" type="ORF">CPY51_21945</name>
</gene>
<keyword evidence="1" id="KW-1277">Toxin-antitoxin system</keyword>
<feature type="compositionally biased region" description="Basic and acidic residues" evidence="2">
    <location>
        <begin position="1"/>
        <end position="10"/>
    </location>
</feature>
<evidence type="ECO:0000256" key="1">
    <source>
        <dbReference type="ARBA" id="ARBA00022649"/>
    </source>
</evidence>
<accession>A0A2W4CCH0</accession>
<comment type="caution">
    <text evidence="3">The sequence shown here is derived from an EMBL/GenBank/DDBJ whole genome shotgun (WGS) entry which is preliminary data.</text>
</comment>
<dbReference type="EMBL" id="PCDP01000043">
    <property type="protein sequence ID" value="PZM10929.1"/>
    <property type="molecule type" value="Genomic_DNA"/>
</dbReference>
<name>A0A2W4CCH0_9HYPH</name>
<proteinExistence type="predicted"/>
<dbReference type="Pfam" id="PF07362">
    <property type="entry name" value="CcdA"/>
    <property type="match status" value="1"/>
</dbReference>
<dbReference type="AlphaFoldDB" id="A0A2W4CCH0"/>
<dbReference type="RefSeq" id="WP_111162377.1">
    <property type="nucleotide sequence ID" value="NZ_PCDP01000043.1"/>
</dbReference>
<protein>
    <submittedName>
        <fullName evidence="3">Uncharacterized protein</fullName>
    </submittedName>
</protein>
<dbReference type="InterPro" id="IPR009956">
    <property type="entry name" value="Post-segregation_anti-tox_CcdA"/>
</dbReference>
<dbReference type="OrthoDB" id="7191115at2"/>